<organism evidence="2 3">
    <name type="scientific">Bemisia tabaci</name>
    <name type="common">Sweetpotato whitefly</name>
    <name type="synonym">Aleurodes tabaci</name>
    <dbReference type="NCBI Taxonomy" id="7038"/>
    <lineage>
        <taxon>Eukaryota</taxon>
        <taxon>Metazoa</taxon>
        <taxon>Ecdysozoa</taxon>
        <taxon>Arthropoda</taxon>
        <taxon>Hexapoda</taxon>
        <taxon>Insecta</taxon>
        <taxon>Pterygota</taxon>
        <taxon>Neoptera</taxon>
        <taxon>Paraneoptera</taxon>
        <taxon>Hemiptera</taxon>
        <taxon>Sternorrhyncha</taxon>
        <taxon>Aleyrodoidea</taxon>
        <taxon>Aleyrodidae</taxon>
        <taxon>Aleyrodinae</taxon>
        <taxon>Bemisia</taxon>
    </lineage>
</organism>
<feature type="compositionally biased region" description="Basic and acidic residues" evidence="1">
    <location>
        <begin position="98"/>
        <end position="115"/>
    </location>
</feature>
<gene>
    <name evidence="2" type="ORF">BEMITA_LOCUS5061</name>
</gene>
<sequence length="127" mass="13772">MESWLISLAPEGASETEIKIALTMCQDIITTEVTGSGSGPTELYPVFSSSPEAVVAEETLQDGRGNPVIVPNDTRDALAHDSSDQNSPAFIVTSRTTKTSDGRKNREAQKYDPDQGVHFSRQTGMIW</sequence>
<dbReference type="EMBL" id="OU963863">
    <property type="protein sequence ID" value="CAH0385880.1"/>
    <property type="molecule type" value="Genomic_DNA"/>
</dbReference>
<feature type="compositionally biased region" description="Basic and acidic residues" evidence="1">
    <location>
        <begin position="73"/>
        <end position="83"/>
    </location>
</feature>
<dbReference type="Proteomes" id="UP001152759">
    <property type="component" value="Chromosome 2"/>
</dbReference>
<evidence type="ECO:0000256" key="1">
    <source>
        <dbReference type="SAM" id="MobiDB-lite"/>
    </source>
</evidence>
<accession>A0A9P0A555</accession>
<evidence type="ECO:0000313" key="3">
    <source>
        <dbReference type="Proteomes" id="UP001152759"/>
    </source>
</evidence>
<protein>
    <submittedName>
        <fullName evidence="2">Uncharacterized protein</fullName>
    </submittedName>
</protein>
<keyword evidence="3" id="KW-1185">Reference proteome</keyword>
<evidence type="ECO:0000313" key="2">
    <source>
        <dbReference type="EMBL" id="CAH0385880.1"/>
    </source>
</evidence>
<proteinExistence type="predicted"/>
<name>A0A9P0A555_BEMTA</name>
<dbReference type="AlphaFoldDB" id="A0A9P0A555"/>
<reference evidence="2" key="1">
    <citation type="submission" date="2021-12" db="EMBL/GenBank/DDBJ databases">
        <authorList>
            <person name="King R."/>
        </authorList>
    </citation>
    <scope>NUCLEOTIDE SEQUENCE</scope>
</reference>
<feature type="compositionally biased region" description="Polar residues" evidence="1">
    <location>
        <begin position="84"/>
        <end position="97"/>
    </location>
</feature>
<feature type="region of interest" description="Disordered" evidence="1">
    <location>
        <begin position="73"/>
        <end position="127"/>
    </location>
</feature>